<evidence type="ECO:0000313" key="5">
    <source>
        <dbReference type="EMBL" id="MBM7590235.1"/>
    </source>
</evidence>
<keyword evidence="2 5" id="KW-0808">Transferase</keyword>
<dbReference type="InterPro" id="IPR054170">
    <property type="entry name" value="RlmL_1st"/>
</dbReference>
<protein>
    <submittedName>
        <fullName evidence="5">N6-adenine-specific DNA methylase</fullName>
        <ecNumber evidence="5">2.1.1.-</ecNumber>
    </submittedName>
</protein>
<dbReference type="CDD" id="cd11715">
    <property type="entry name" value="THUMP_AdoMetMT"/>
    <property type="match status" value="1"/>
</dbReference>
<evidence type="ECO:0000256" key="1">
    <source>
        <dbReference type="ARBA" id="ARBA00022603"/>
    </source>
</evidence>
<organism evidence="5 6">
    <name type="scientific">Brevibacillus fulvus</name>
    <dbReference type="NCBI Taxonomy" id="1125967"/>
    <lineage>
        <taxon>Bacteria</taxon>
        <taxon>Bacillati</taxon>
        <taxon>Bacillota</taxon>
        <taxon>Bacilli</taxon>
        <taxon>Bacillales</taxon>
        <taxon>Paenibacillaceae</taxon>
        <taxon>Brevibacillus</taxon>
    </lineage>
</organism>
<evidence type="ECO:0000256" key="3">
    <source>
        <dbReference type="PROSITE-ProRule" id="PRU00529"/>
    </source>
</evidence>
<accession>A0A939BPA3</accession>
<sequence length="388" mass="44264">MPNVELIATATFGLESVVAEEVKNLGYTDVQVENGKVTFKADLSAIPRANLWLRTSDRVRVKIGEFTATTFDELFEQTKALPWADWIPEDGAFPVEGKSVKSTLFSVSDCQAIVKKAVVESLKKQYKREWFEENGPQFKIEVALLKDVATLTIDTSGPGLHKRGYRELIGTAPLKETMAAALILLSRWKPDRVLIDPFCGSGTIPIEAALIGQNIAPGMNREFVSESWPCIPREYWREARAETHDLAQYDRKLEIIGTDIDEQVLRVARRNAMEAGVEEQIHFQRMDVADMRSKRKYGYIICNPPYGERLGERREVEKLYHEMGQVFSALDTWSYYVITSDEEFERHFGRRASKKRKLYNGNIKVDYYQFYGPKPPRPKPNGSNPAEL</sequence>
<dbReference type="Gene3D" id="3.30.2130.30">
    <property type="match status" value="1"/>
</dbReference>
<keyword evidence="6" id="KW-1185">Reference proteome</keyword>
<evidence type="ECO:0000256" key="2">
    <source>
        <dbReference type="ARBA" id="ARBA00022679"/>
    </source>
</evidence>
<dbReference type="GO" id="GO:0003723">
    <property type="term" value="F:RNA binding"/>
    <property type="evidence" value="ECO:0007669"/>
    <property type="project" value="UniProtKB-UniRule"/>
</dbReference>
<keyword evidence="3" id="KW-0694">RNA-binding</keyword>
<dbReference type="RefSeq" id="WP_204517992.1">
    <property type="nucleotide sequence ID" value="NZ_BAABIN010000020.1"/>
</dbReference>
<dbReference type="PANTHER" id="PTHR47313">
    <property type="entry name" value="RIBOSOMAL RNA LARGE SUBUNIT METHYLTRANSFERASE K/L"/>
    <property type="match status" value="1"/>
</dbReference>
<comment type="caution">
    <text evidence="5">The sequence shown here is derived from an EMBL/GenBank/DDBJ whole genome shotgun (WGS) entry which is preliminary data.</text>
</comment>
<dbReference type="Gene3D" id="3.40.50.150">
    <property type="entry name" value="Vaccinia Virus protein VP39"/>
    <property type="match status" value="1"/>
</dbReference>
<dbReference type="InterPro" id="IPR000241">
    <property type="entry name" value="RlmKL-like_Mtase"/>
</dbReference>
<dbReference type="PANTHER" id="PTHR47313:SF1">
    <property type="entry name" value="RIBOSOMAL RNA LARGE SUBUNIT METHYLTRANSFERASE K_L"/>
    <property type="match status" value="1"/>
</dbReference>
<dbReference type="PROSITE" id="PS01261">
    <property type="entry name" value="UPF0020"/>
    <property type="match status" value="1"/>
</dbReference>
<reference evidence="5" key="1">
    <citation type="submission" date="2021-01" db="EMBL/GenBank/DDBJ databases">
        <title>Genomic Encyclopedia of Type Strains, Phase IV (KMG-IV): sequencing the most valuable type-strain genomes for metagenomic binning, comparative biology and taxonomic classification.</title>
        <authorList>
            <person name="Goeker M."/>
        </authorList>
    </citation>
    <scope>NUCLEOTIDE SEQUENCE</scope>
    <source>
        <strain evidence="5">DSM 25523</strain>
    </source>
</reference>
<keyword evidence="1 5" id="KW-0489">Methyltransferase</keyword>
<proteinExistence type="predicted"/>
<gene>
    <name evidence="5" type="ORF">JOD01_001839</name>
</gene>
<dbReference type="CDD" id="cd02440">
    <property type="entry name" value="AdoMet_MTases"/>
    <property type="match status" value="1"/>
</dbReference>
<dbReference type="SUPFAM" id="SSF53335">
    <property type="entry name" value="S-adenosyl-L-methionine-dependent methyltransferases"/>
    <property type="match status" value="1"/>
</dbReference>
<dbReference type="GO" id="GO:0008990">
    <property type="term" value="F:rRNA (guanine-N2-)-methyltransferase activity"/>
    <property type="evidence" value="ECO:0007669"/>
    <property type="project" value="TreeGrafter"/>
</dbReference>
<dbReference type="PROSITE" id="PS51165">
    <property type="entry name" value="THUMP"/>
    <property type="match status" value="1"/>
</dbReference>
<dbReference type="GO" id="GO:0070043">
    <property type="term" value="F:rRNA (guanine-N7-)-methyltransferase activity"/>
    <property type="evidence" value="ECO:0007669"/>
    <property type="project" value="TreeGrafter"/>
</dbReference>
<dbReference type="InterPro" id="IPR053943">
    <property type="entry name" value="RlmKL-like_Mtase_CS"/>
</dbReference>
<dbReference type="AlphaFoldDB" id="A0A939BPA3"/>
<name>A0A939BPA3_9BACL</name>
<dbReference type="Pfam" id="PF01170">
    <property type="entry name" value="UPF0020"/>
    <property type="match status" value="1"/>
</dbReference>
<evidence type="ECO:0000313" key="6">
    <source>
        <dbReference type="Proteomes" id="UP000717624"/>
    </source>
</evidence>
<dbReference type="InterPro" id="IPR002052">
    <property type="entry name" value="DNA_methylase_N6_adenine_CS"/>
</dbReference>
<dbReference type="InterPro" id="IPR029063">
    <property type="entry name" value="SAM-dependent_MTases_sf"/>
</dbReference>
<dbReference type="Pfam" id="PF02926">
    <property type="entry name" value="THUMP"/>
    <property type="match status" value="1"/>
</dbReference>
<dbReference type="EC" id="2.1.1.-" evidence="5"/>
<feature type="domain" description="THUMP" evidence="4">
    <location>
        <begin position="45"/>
        <end position="155"/>
    </location>
</feature>
<dbReference type="PROSITE" id="PS00092">
    <property type="entry name" value="N6_MTASE"/>
    <property type="match status" value="1"/>
</dbReference>
<dbReference type="SMART" id="SM00981">
    <property type="entry name" value="THUMP"/>
    <property type="match status" value="1"/>
</dbReference>
<evidence type="ECO:0000259" key="4">
    <source>
        <dbReference type="PROSITE" id="PS51165"/>
    </source>
</evidence>
<dbReference type="InterPro" id="IPR004114">
    <property type="entry name" value="THUMP_dom"/>
</dbReference>
<dbReference type="Proteomes" id="UP000717624">
    <property type="component" value="Unassembled WGS sequence"/>
</dbReference>
<dbReference type="EMBL" id="JAFBEB010000005">
    <property type="protein sequence ID" value="MBM7590235.1"/>
    <property type="molecule type" value="Genomic_DNA"/>
</dbReference>
<dbReference type="Pfam" id="PF22020">
    <property type="entry name" value="RlmL_1st"/>
    <property type="match status" value="1"/>
</dbReference>